<evidence type="ECO:0000313" key="3">
    <source>
        <dbReference type="Proteomes" id="UP000256269"/>
    </source>
</evidence>
<reference evidence="2 3" key="1">
    <citation type="submission" date="2018-08" db="EMBL/GenBank/DDBJ databases">
        <title>Genomic Encyclopedia of Archaeal and Bacterial Type Strains, Phase II (KMG-II): from individual species to whole genera.</title>
        <authorList>
            <person name="Goeker M."/>
        </authorList>
    </citation>
    <scope>NUCLEOTIDE SEQUENCE [LARGE SCALE GENOMIC DNA]</scope>
    <source>
        <strain evidence="2 3">DSM 45791</strain>
    </source>
</reference>
<name>A0A3E0H1H4_9PSEU</name>
<sequence length="259" mass="28338">MVHAVRSKPAMGLFLSWSATGSVDAAGRRRIVEAARAAEERGFDSIWLLEDDSPGGVRANPALMAASVAVSTDAIRVCAQFLDESEYDSLRAVEDWSVVDNLSSGRLELFSKNPRDHHRTVRHLWAGKEIRRVGLGGEEQLVQTYPKPYQSRVALWLPYTEGAPGLDLAVELNAGILVRDEGLALDQLAARVRGIRHEFAADGHEPGRVAILAGVPDVQHDIRELYALDVDEVVCRLDVDAAGDRLAETMAEIARGRPE</sequence>
<comment type="caution">
    <text evidence="2">The sequence shown here is derived from an EMBL/GenBank/DDBJ whole genome shotgun (WGS) entry which is preliminary data.</text>
</comment>
<keyword evidence="3" id="KW-1185">Reference proteome</keyword>
<dbReference type="InterPro" id="IPR036661">
    <property type="entry name" value="Luciferase-like_sf"/>
</dbReference>
<dbReference type="AlphaFoldDB" id="A0A3E0H1H4"/>
<dbReference type="InterPro" id="IPR011251">
    <property type="entry name" value="Luciferase-like_dom"/>
</dbReference>
<dbReference type="RefSeq" id="WP_116179654.1">
    <property type="nucleotide sequence ID" value="NZ_CP144375.1"/>
</dbReference>
<dbReference type="OrthoDB" id="2472181at2"/>
<dbReference type="GO" id="GO:0016705">
    <property type="term" value="F:oxidoreductase activity, acting on paired donors, with incorporation or reduction of molecular oxygen"/>
    <property type="evidence" value="ECO:0007669"/>
    <property type="project" value="InterPro"/>
</dbReference>
<feature type="domain" description="Luciferase-like" evidence="1">
    <location>
        <begin position="12"/>
        <end position="109"/>
    </location>
</feature>
<dbReference type="SUPFAM" id="SSF51679">
    <property type="entry name" value="Bacterial luciferase-like"/>
    <property type="match status" value="1"/>
</dbReference>
<gene>
    <name evidence="2" type="ORF">BCF44_116246</name>
</gene>
<evidence type="ECO:0000259" key="1">
    <source>
        <dbReference type="Pfam" id="PF00296"/>
    </source>
</evidence>
<dbReference type="GO" id="GO:0004497">
    <property type="term" value="F:monooxygenase activity"/>
    <property type="evidence" value="ECO:0007669"/>
    <property type="project" value="UniProtKB-KW"/>
</dbReference>
<dbReference type="EMBL" id="QUNO01000016">
    <property type="protein sequence ID" value="REH36376.1"/>
    <property type="molecule type" value="Genomic_DNA"/>
</dbReference>
<organism evidence="2 3">
    <name type="scientific">Kutzneria buriramensis</name>
    <dbReference type="NCBI Taxonomy" id="1045776"/>
    <lineage>
        <taxon>Bacteria</taxon>
        <taxon>Bacillati</taxon>
        <taxon>Actinomycetota</taxon>
        <taxon>Actinomycetes</taxon>
        <taxon>Pseudonocardiales</taxon>
        <taxon>Pseudonocardiaceae</taxon>
        <taxon>Kutzneria</taxon>
    </lineage>
</organism>
<keyword evidence="2" id="KW-0503">Monooxygenase</keyword>
<proteinExistence type="predicted"/>
<dbReference type="Pfam" id="PF00296">
    <property type="entry name" value="Bac_luciferase"/>
    <property type="match status" value="1"/>
</dbReference>
<dbReference type="Proteomes" id="UP000256269">
    <property type="component" value="Unassembled WGS sequence"/>
</dbReference>
<evidence type="ECO:0000313" key="2">
    <source>
        <dbReference type="EMBL" id="REH36376.1"/>
    </source>
</evidence>
<accession>A0A3E0H1H4</accession>
<dbReference type="Gene3D" id="3.20.20.30">
    <property type="entry name" value="Luciferase-like domain"/>
    <property type="match status" value="2"/>
</dbReference>
<protein>
    <submittedName>
        <fullName evidence="2">Alkanesulfonate monooxygenase SsuD/methylene tetrahydromethanopterin reductase-like flavin-dependent oxidoreductase (Luciferase family)</fullName>
    </submittedName>
</protein>
<keyword evidence="2" id="KW-0560">Oxidoreductase</keyword>